<keyword evidence="3" id="KW-0548">Nucleotidyltransferase</keyword>
<dbReference type="InterPro" id="IPR052929">
    <property type="entry name" value="RNase_H-like_EbsB-rel"/>
</dbReference>
<dbReference type="AlphaFoldDB" id="A0A5B6VHD9"/>
<comment type="caution">
    <text evidence="3">The sequence shown here is derived from an EMBL/GenBank/DDBJ whole genome shotgun (WGS) entry which is preliminary data.</text>
</comment>
<name>A0A5B6VHD9_9ROSI</name>
<dbReference type="PANTHER" id="PTHR47074:SF61">
    <property type="entry name" value="RNASE H TYPE-1 DOMAIN-CONTAINING PROTEIN"/>
    <property type="match status" value="1"/>
</dbReference>
<keyword evidence="4" id="KW-1185">Reference proteome</keyword>
<dbReference type="EMBL" id="SMMG02000006">
    <property type="protein sequence ID" value="KAA3468585.1"/>
    <property type="molecule type" value="Genomic_DNA"/>
</dbReference>
<dbReference type="GO" id="GO:0004523">
    <property type="term" value="F:RNA-DNA hybrid ribonuclease activity"/>
    <property type="evidence" value="ECO:0007669"/>
    <property type="project" value="InterPro"/>
</dbReference>
<dbReference type="InterPro" id="IPR002156">
    <property type="entry name" value="RNaseH_domain"/>
</dbReference>
<dbReference type="PANTHER" id="PTHR47074">
    <property type="entry name" value="BNAC02G40300D PROTEIN"/>
    <property type="match status" value="1"/>
</dbReference>
<keyword evidence="3" id="KW-0695">RNA-directed DNA polymerase</keyword>
<dbReference type="SUPFAM" id="SSF53098">
    <property type="entry name" value="Ribonuclease H-like"/>
    <property type="match status" value="1"/>
</dbReference>
<dbReference type="Pfam" id="PF13966">
    <property type="entry name" value="zf-RVT"/>
    <property type="match status" value="1"/>
</dbReference>
<dbReference type="Gene3D" id="3.30.420.10">
    <property type="entry name" value="Ribonuclease H-like superfamily/Ribonuclease H"/>
    <property type="match status" value="1"/>
</dbReference>
<sequence length="572" mass="65673">MELQATVTRRKINLYKSNFTGNTYLRHVTLCEMIESKLARFWCQKGAGKRGIHWCQWKLLCRSKDKGGLGFRNMAQFNISLLTKQGWRLLNYPNSLVAQVFKAKYFPEYSLLNSRLGNSCSYVWRSIWATKDTLEKELIWKVGTGLKISVTEDAWIPNYGNVRLRSSVGNLQFDKVADLIYGNEREWNRDLIVNTFPEDMTDLIFQIPLSLEPHEDFLAWKGESSGEFSVRSSYKLLQSFDPTAYAVQNIYRDFYRKLWHIDIPTKIKIFIWKISWNYITNRVNMAIRRLANSSMCPRCGGAAETLNHLFGECPVSMEMWRALTNLNVLTITNIEFGEWLTMVLTSLSLTQGRIFSVALWAIWGDRNSCVHEKTSKTGQQIASFMLRYLKELDGVRKETQKTANTKIEWSHPPGQEIKINFDGAFDKRSNFSASGVVVRDSRGRVLISSATIHKGVASAFTAEAVACRQATQIALEMNREVTIIEGDSLSVIKKCKNTTQDKSQIGPFILDIHRMKLKGKSLKFEYISRSANNLAHLIATETLRRKQEIYLISRVPDYAAEQARNEIVREPD</sequence>
<evidence type="ECO:0000259" key="2">
    <source>
        <dbReference type="Pfam" id="PF13966"/>
    </source>
</evidence>
<dbReference type="GO" id="GO:0003964">
    <property type="term" value="F:RNA-directed DNA polymerase activity"/>
    <property type="evidence" value="ECO:0007669"/>
    <property type="project" value="UniProtKB-KW"/>
</dbReference>
<dbReference type="Pfam" id="PF13456">
    <property type="entry name" value="RVT_3"/>
    <property type="match status" value="1"/>
</dbReference>
<feature type="domain" description="RNase H type-1" evidence="1">
    <location>
        <begin position="420"/>
        <end position="541"/>
    </location>
</feature>
<evidence type="ECO:0000313" key="3">
    <source>
        <dbReference type="EMBL" id="KAA3468585.1"/>
    </source>
</evidence>
<dbReference type="OrthoDB" id="1938625at2759"/>
<reference evidence="4" key="1">
    <citation type="journal article" date="2019" name="Plant Biotechnol. J.">
        <title>Genome sequencing of the Australian wild diploid species Gossypium australe highlights disease resistance and delayed gland morphogenesis.</title>
        <authorList>
            <person name="Cai Y."/>
            <person name="Cai X."/>
            <person name="Wang Q."/>
            <person name="Wang P."/>
            <person name="Zhang Y."/>
            <person name="Cai C."/>
            <person name="Xu Y."/>
            <person name="Wang K."/>
            <person name="Zhou Z."/>
            <person name="Wang C."/>
            <person name="Geng S."/>
            <person name="Li B."/>
            <person name="Dong Q."/>
            <person name="Hou Y."/>
            <person name="Wang H."/>
            <person name="Ai P."/>
            <person name="Liu Z."/>
            <person name="Yi F."/>
            <person name="Sun M."/>
            <person name="An G."/>
            <person name="Cheng J."/>
            <person name="Zhang Y."/>
            <person name="Shi Q."/>
            <person name="Xie Y."/>
            <person name="Shi X."/>
            <person name="Chang Y."/>
            <person name="Huang F."/>
            <person name="Chen Y."/>
            <person name="Hong S."/>
            <person name="Mi L."/>
            <person name="Sun Q."/>
            <person name="Zhang L."/>
            <person name="Zhou B."/>
            <person name="Peng R."/>
            <person name="Zhang X."/>
            <person name="Liu F."/>
        </authorList>
    </citation>
    <scope>NUCLEOTIDE SEQUENCE [LARGE SCALE GENOMIC DNA]</scope>
    <source>
        <strain evidence="4">cv. PA1801</strain>
    </source>
</reference>
<gene>
    <name evidence="3" type="ORF">EPI10_014459</name>
</gene>
<dbReference type="InterPro" id="IPR036397">
    <property type="entry name" value="RNaseH_sf"/>
</dbReference>
<keyword evidence="3" id="KW-0808">Transferase</keyword>
<dbReference type="InterPro" id="IPR012337">
    <property type="entry name" value="RNaseH-like_sf"/>
</dbReference>
<dbReference type="Proteomes" id="UP000325315">
    <property type="component" value="Unassembled WGS sequence"/>
</dbReference>
<dbReference type="CDD" id="cd06222">
    <property type="entry name" value="RNase_H_like"/>
    <property type="match status" value="1"/>
</dbReference>
<evidence type="ECO:0000313" key="4">
    <source>
        <dbReference type="Proteomes" id="UP000325315"/>
    </source>
</evidence>
<proteinExistence type="predicted"/>
<protein>
    <submittedName>
        <fullName evidence="3">Reverse transcriptase</fullName>
    </submittedName>
</protein>
<dbReference type="InterPro" id="IPR026960">
    <property type="entry name" value="RVT-Znf"/>
</dbReference>
<evidence type="ECO:0000259" key="1">
    <source>
        <dbReference type="Pfam" id="PF13456"/>
    </source>
</evidence>
<organism evidence="3 4">
    <name type="scientific">Gossypium australe</name>
    <dbReference type="NCBI Taxonomy" id="47621"/>
    <lineage>
        <taxon>Eukaryota</taxon>
        <taxon>Viridiplantae</taxon>
        <taxon>Streptophyta</taxon>
        <taxon>Embryophyta</taxon>
        <taxon>Tracheophyta</taxon>
        <taxon>Spermatophyta</taxon>
        <taxon>Magnoliopsida</taxon>
        <taxon>eudicotyledons</taxon>
        <taxon>Gunneridae</taxon>
        <taxon>Pentapetalae</taxon>
        <taxon>rosids</taxon>
        <taxon>malvids</taxon>
        <taxon>Malvales</taxon>
        <taxon>Malvaceae</taxon>
        <taxon>Malvoideae</taxon>
        <taxon>Gossypium</taxon>
    </lineage>
</organism>
<dbReference type="InterPro" id="IPR044730">
    <property type="entry name" value="RNase_H-like_dom_plant"/>
</dbReference>
<accession>A0A5B6VHD9</accession>
<feature type="domain" description="Reverse transcriptase zinc-binding" evidence="2">
    <location>
        <begin position="228"/>
        <end position="320"/>
    </location>
</feature>
<dbReference type="GO" id="GO:0003676">
    <property type="term" value="F:nucleic acid binding"/>
    <property type="evidence" value="ECO:0007669"/>
    <property type="project" value="InterPro"/>
</dbReference>